<dbReference type="InterPro" id="IPR028082">
    <property type="entry name" value="Peripla_BP_I"/>
</dbReference>
<dbReference type="CDD" id="cd06339">
    <property type="entry name" value="PBP1_YraM_LppC_lipoprotein-like"/>
    <property type="match status" value="1"/>
</dbReference>
<dbReference type="Proteomes" id="UP000199026">
    <property type="component" value="Unassembled WGS sequence"/>
</dbReference>
<dbReference type="Gene3D" id="3.40.50.2300">
    <property type="match status" value="2"/>
</dbReference>
<reference evidence="5 6" key="1">
    <citation type="submission" date="2016-10" db="EMBL/GenBank/DDBJ databases">
        <authorList>
            <person name="de Groot N.N."/>
        </authorList>
    </citation>
    <scope>NUCLEOTIDE SEQUENCE [LARGE SCALE GENOMIC DNA]</scope>
    <source>
        <strain evidence="5 6">DSM 24677</strain>
    </source>
</reference>
<dbReference type="Pfam" id="PF13458">
    <property type="entry name" value="Peripla_BP_6"/>
    <property type="match status" value="1"/>
</dbReference>
<keyword evidence="6" id="KW-1185">Reference proteome</keyword>
<dbReference type="AlphaFoldDB" id="A0A1H3HUJ4"/>
<feature type="domain" description="Leucine-binding protein" evidence="4">
    <location>
        <begin position="47"/>
        <end position="376"/>
    </location>
</feature>
<evidence type="ECO:0000313" key="6">
    <source>
        <dbReference type="Proteomes" id="UP000199026"/>
    </source>
</evidence>
<sequence>MFAVLSSIRKPFPKLVGILSLVWLAACEPIALTTAGAGKGNVKLGEPVKVALLLPRGSAIDGDNTISDSLENAARLAVADLQGVEIDLRVYATAGDVARAQTAARQAVADGAQVILGPLRAEAANAAAVAVAADGVNVLTFSNNTTISGGNLFLLGSTFQNTANRLAYYAKRSGKDRILVVHDEEIGGQLGKAAITQAIARSGATFAGAVGYERSQQGVTSAVQRIKAAAQASSANAIFMTSTSDAALPFYAQMLPDVGINNTNTQFIGLSRWDVPAQTLQLSGLQGGWFAMPDPTKSTQFAERFSSAYSTPPHPLAGLAYDGIAAVGALAKSGKRDALSAASLTQGAGFQGANGIFRFNPDGTNERGLAIAQVQDKKVVIIDQAPKSFSGAGF</sequence>
<dbReference type="PANTHER" id="PTHR30483:SF6">
    <property type="entry name" value="PERIPLASMIC BINDING PROTEIN OF ABC TRANSPORTER FOR NATURAL AMINO ACIDS"/>
    <property type="match status" value="1"/>
</dbReference>
<protein>
    <submittedName>
        <fullName evidence="5">Amino acid/amide ABC transporter substrate-binding protein, HAAT family</fullName>
    </submittedName>
</protein>
<evidence type="ECO:0000313" key="5">
    <source>
        <dbReference type="EMBL" id="SDY19157.1"/>
    </source>
</evidence>
<name>A0A1H3HUJ4_9RHOB</name>
<gene>
    <name evidence="5" type="ORF">SAMN05444486_101670</name>
</gene>
<keyword evidence="3" id="KW-0029">Amino-acid transport</keyword>
<dbReference type="RefSeq" id="WP_089887819.1">
    <property type="nucleotide sequence ID" value="NZ_CALJFH010000007.1"/>
</dbReference>
<dbReference type="OrthoDB" id="7210494at2"/>
<evidence type="ECO:0000256" key="2">
    <source>
        <dbReference type="ARBA" id="ARBA00022729"/>
    </source>
</evidence>
<dbReference type="InterPro" id="IPR051010">
    <property type="entry name" value="BCAA_transport"/>
</dbReference>
<dbReference type="STRING" id="576131.SAMN05444486_101670"/>
<dbReference type="InterPro" id="IPR028081">
    <property type="entry name" value="Leu-bd"/>
</dbReference>
<dbReference type="SUPFAM" id="SSF53822">
    <property type="entry name" value="Periplasmic binding protein-like I"/>
    <property type="match status" value="1"/>
</dbReference>
<accession>A0A1H3HUJ4</accession>
<dbReference type="GO" id="GO:0006865">
    <property type="term" value="P:amino acid transport"/>
    <property type="evidence" value="ECO:0007669"/>
    <property type="project" value="UniProtKB-KW"/>
</dbReference>
<proteinExistence type="inferred from homology"/>
<keyword evidence="2" id="KW-0732">Signal</keyword>
<comment type="similarity">
    <text evidence="1">Belongs to the leucine-binding protein family.</text>
</comment>
<evidence type="ECO:0000256" key="3">
    <source>
        <dbReference type="ARBA" id="ARBA00022970"/>
    </source>
</evidence>
<dbReference type="PANTHER" id="PTHR30483">
    <property type="entry name" value="LEUCINE-SPECIFIC-BINDING PROTEIN"/>
    <property type="match status" value="1"/>
</dbReference>
<keyword evidence="3" id="KW-0813">Transport</keyword>
<evidence type="ECO:0000259" key="4">
    <source>
        <dbReference type="Pfam" id="PF13458"/>
    </source>
</evidence>
<dbReference type="EMBL" id="FNPR01000001">
    <property type="protein sequence ID" value="SDY19157.1"/>
    <property type="molecule type" value="Genomic_DNA"/>
</dbReference>
<organism evidence="5 6">
    <name type="scientific">Lentibacter algarum</name>
    <dbReference type="NCBI Taxonomy" id="576131"/>
    <lineage>
        <taxon>Bacteria</taxon>
        <taxon>Pseudomonadati</taxon>
        <taxon>Pseudomonadota</taxon>
        <taxon>Alphaproteobacteria</taxon>
        <taxon>Rhodobacterales</taxon>
        <taxon>Roseobacteraceae</taxon>
        <taxon>Lentibacter</taxon>
    </lineage>
</organism>
<evidence type="ECO:0000256" key="1">
    <source>
        <dbReference type="ARBA" id="ARBA00010062"/>
    </source>
</evidence>
<dbReference type="GeneID" id="78123467"/>